<protein>
    <submittedName>
        <fullName evidence="1">Uncharacterized protein</fullName>
    </submittedName>
</protein>
<gene>
    <name evidence="1" type="ORF">QAD02_007758</name>
</gene>
<dbReference type="EMBL" id="CM056744">
    <property type="protein sequence ID" value="KAJ8666096.1"/>
    <property type="molecule type" value="Genomic_DNA"/>
</dbReference>
<organism evidence="1 2">
    <name type="scientific">Eretmocerus hayati</name>
    <dbReference type="NCBI Taxonomy" id="131215"/>
    <lineage>
        <taxon>Eukaryota</taxon>
        <taxon>Metazoa</taxon>
        <taxon>Ecdysozoa</taxon>
        <taxon>Arthropoda</taxon>
        <taxon>Hexapoda</taxon>
        <taxon>Insecta</taxon>
        <taxon>Pterygota</taxon>
        <taxon>Neoptera</taxon>
        <taxon>Endopterygota</taxon>
        <taxon>Hymenoptera</taxon>
        <taxon>Apocrita</taxon>
        <taxon>Proctotrupomorpha</taxon>
        <taxon>Chalcidoidea</taxon>
        <taxon>Aphelinidae</taxon>
        <taxon>Aphelininae</taxon>
        <taxon>Eretmocerus</taxon>
    </lineage>
</organism>
<name>A0ACC2N4T4_9HYME</name>
<reference evidence="1" key="1">
    <citation type="submission" date="2023-04" db="EMBL/GenBank/DDBJ databases">
        <title>A chromosome-level genome assembly of the parasitoid wasp Eretmocerus hayati.</title>
        <authorList>
            <person name="Zhong Y."/>
            <person name="Liu S."/>
            <person name="Liu Y."/>
        </authorList>
    </citation>
    <scope>NUCLEOTIDE SEQUENCE</scope>
    <source>
        <strain evidence="1">ZJU_SS_LIU_2023</strain>
    </source>
</reference>
<dbReference type="Proteomes" id="UP001239111">
    <property type="component" value="Chromosome 4"/>
</dbReference>
<comment type="caution">
    <text evidence="1">The sequence shown here is derived from an EMBL/GenBank/DDBJ whole genome shotgun (WGS) entry which is preliminary data.</text>
</comment>
<evidence type="ECO:0000313" key="2">
    <source>
        <dbReference type="Proteomes" id="UP001239111"/>
    </source>
</evidence>
<sequence length="273" mass="30284">MPDDYPVTVTVIQLSNQQLESMNCQSHSLGLPVDVQRLPSPSSAESLDLDSNSVICEDTSDCKSVICLEEYQIEESDTDSDSVICLDTLHTWDCASVTCLGEYPATDTDFNSVICLDNSDSESVLCLDQPVVSRFVQGFNTPFSPQDLEALSDWIYTPNRDLSPHSFSPTLSSPSPTNSALSYQSLLYSPIDSIPHDDLIVKDCPYTKAVHPVSSHSLSQGKQVELVWDQLFDTQKAAIDIERQNWTKTTEKKLTRKVPKSELKVAEKKDPSN</sequence>
<keyword evidence="2" id="KW-1185">Reference proteome</keyword>
<accession>A0ACC2N4T4</accession>
<proteinExistence type="predicted"/>
<evidence type="ECO:0000313" key="1">
    <source>
        <dbReference type="EMBL" id="KAJ8666096.1"/>
    </source>
</evidence>